<keyword evidence="8" id="KW-0238">DNA-binding</keyword>
<evidence type="ECO:0000256" key="2">
    <source>
        <dbReference type="ARBA" id="ARBA00006991"/>
    </source>
</evidence>
<organism evidence="15 16">
    <name type="scientific">Lepidothrix coronata</name>
    <name type="common">blue-crowned manakin</name>
    <dbReference type="NCBI Taxonomy" id="321398"/>
    <lineage>
        <taxon>Eukaryota</taxon>
        <taxon>Metazoa</taxon>
        <taxon>Chordata</taxon>
        <taxon>Craniata</taxon>
        <taxon>Vertebrata</taxon>
        <taxon>Euteleostomi</taxon>
        <taxon>Archelosauria</taxon>
        <taxon>Archosauria</taxon>
        <taxon>Dinosauria</taxon>
        <taxon>Saurischia</taxon>
        <taxon>Theropoda</taxon>
        <taxon>Coelurosauria</taxon>
        <taxon>Aves</taxon>
        <taxon>Neognathae</taxon>
        <taxon>Neoaves</taxon>
        <taxon>Telluraves</taxon>
        <taxon>Australaves</taxon>
        <taxon>Passeriformes</taxon>
        <taxon>Pipridae</taxon>
        <taxon>Lepidothrix</taxon>
    </lineage>
</organism>
<dbReference type="AlphaFoldDB" id="A0A6J0JBI4"/>
<reference evidence="16" key="1">
    <citation type="submission" date="2025-08" db="UniProtKB">
        <authorList>
            <consortium name="RefSeq"/>
        </authorList>
    </citation>
    <scope>IDENTIFICATION</scope>
</reference>
<keyword evidence="15" id="KW-1185">Reference proteome</keyword>
<sequence>MQENYESLILLDFPIPKPTVVSRLELEEELGELGVPDPNDSKEWQILRVAPADDGTGSEEEEEEEESESPEPPELDAALPRPEEGVPQPPAPLGECCQPPWHPWDPPHPPAQPPARLPRGGGGRGGRRGGRGGGGPRGFGHRCGRSGFGPTAEEKPYKCLDCGKSFTRSSNRNAHRQRLHSGGRGGGPDKQRQDHRDHRDPPQLACGKCGQSFGWSAELGGHRRGERPGQRPRERPGQRPPPGCGECGRSPGRGPELGTHLRTHPRGERPFACPDCGRSFSYSSAFLKHRRGHGGDGEGGEEEEKPPLPCPSCGKSFAGSSALLRHQRSHSGRARPRCGRGFPGGSTLPTLPTLPSHRRGRGAAGQGEKPHKCGDCGKGFGGSSALVRHQRLHLG</sequence>
<dbReference type="PROSITE" id="PS50157">
    <property type="entry name" value="ZINC_FINGER_C2H2_2"/>
    <property type="match status" value="6"/>
</dbReference>
<feature type="compositionally biased region" description="Basic residues" evidence="12">
    <location>
        <begin position="325"/>
        <end position="338"/>
    </location>
</feature>
<dbReference type="FunFam" id="3.30.160.60:FF:000540">
    <property type="entry name" value="zinc finger protein 263 isoform X1"/>
    <property type="match status" value="1"/>
</dbReference>
<comment type="similarity">
    <text evidence="2">Belongs to the krueppel C2H2-type zinc-finger protein family.</text>
</comment>
<dbReference type="FunFam" id="3.30.160.60:FF:000029">
    <property type="entry name" value="GLI family zinc finger 4"/>
    <property type="match status" value="1"/>
</dbReference>
<evidence type="ECO:0000256" key="12">
    <source>
        <dbReference type="SAM" id="MobiDB-lite"/>
    </source>
</evidence>
<gene>
    <name evidence="16" type="primary">LOC108510504</name>
</gene>
<keyword evidence="6" id="KW-0862">Zinc</keyword>
<evidence type="ECO:0000313" key="15">
    <source>
        <dbReference type="Proteomes" id="UP000504624"/>
    </source>
</evidence>
<evidence type="ECO:0000259" key="13">
    <source>
        <dbReference type="PROSITE" id="PS50157"/>
    </source>
</evidence>
<feature type="region of interest" description="Disordered" evidence="12">
    <location>
        <begin position="288"/>
        <end position="375"/>
    </location>
</feature>
<dbReference type="Gene3D" id="3.30.160.60">
    <property type="entry name" value="Classic Zinc Finger"/>
    <property type="match status" value="5"/>
</dbReference>
<dbReference type="InterPro" id="IPR001909">
    <property type="entry name" value="KRAB"/>
</dbReference>
<evidence type="ECO:0000313" key="16">
    <source>
        <dbReference type="RefSeq" id="XP_017695676.1"/>
    </source>
</evidence>
<feature type="domain" description="C2H2-type" evidence="13">
    <location>
        <begin position="271"/>
        <end position="298"/>
    </location>
</feature>
<feature type="domain" description="C2H2-type" evidence="13">
    <location>
        <begin position="242"/>
        <end position="270"/>
    </location>
</feature>
<dbReference type="GeneID" id="108510504"/>
<dbReference type="PANTHER" id="PTHR16515:SF66">
    <property type="entry name" value="C2H2-TYPE DOMAIN-CONTAINING PROTEIN"/>
    <property type="match status" value="1"/>
</dbReference>
<evidence type="ECO:0000259" key="14">
    <source>
        <dbReference type="PROSITE" id="PS50805"/>
    </source>
</evidence>
<dbReference type="InterPro" id="IPR013087">
    <property type="entry name" value="Znf_C2H2_type"/>
</dbReference>
<proteinExistence type="inferred from homology"/>
<feature type="domain" description="C2H2-type" evidence="13">
    <location>
        <begin position="204"/>
        <end position="232"/>
    </location>
</feature>
<keyword evidence="7" id="KW-0805">Transcription regulation</keyword>
<feature type="compositionally biased region" description="Low complexity" evidence="12">
    <location>
        <begin position="247"/>
        <end position="256"/>
    </location>
</feature>
<dbReference type="RefSeq" id="XP_017695676.1">
    <property type="nucleotide sequence ID" value="XM_017840187.1"/>
</dbReference>
<name>A0A6J0JBI4_9PASS</name>
<evidence type="ECO:0000256" key="7">
    <source>
        <dbReference type="ARBA" id="ARBA00023015"/>
    </source>
</evidence>
<comment type="subcellular location">
    <subcellularLocation>
        <location evidence="1">Nucleus</location>
    </subcellularLocation>
</comment>
<dbReference type="SMART" id="SM00355">
    <property type="entry name" value="ZnF_C2H2"/>
    <property type="match status" value="6"/>
</dbReference>
<evidence type="ECO:0000256" key="1">
    <source>
        <dbReference type="ARBA" id="ARBA00004123"/>
    </source>
</evidence>
<feature type="domain" description="C2H2-type" evidence="13">
    <location>
        <begin position="308"/>
        <end position="335"/>
    </location>
</feature>
<dbReference type="GO" id="GO:0006355">
    <property type="term" value="P:regulation of DNA-templated transcription"/>
    <property type="evidence" value="ECO:0007669"/>
    <property type="project" value="InterPro"/>
</dbReference>
<protein>
    <submittedName>
        <fullName evidence="16">Zinc finger protein 768-like</fullName>
    </submittedName>
</protein>
<dbReference type="GO" id="GO:0003677">
    <property type="term" value="F:DNA binding"/>
    <property type="evidence" value="ECO:0007669"/>
    <property type="project" value="UniProtKB-KW"/>
</dbReference>
<feature type="compositionally biased region" description="Basic and acidic residues" evidence="12">
    <location>
        <begin position="220"/>
        <end position="237"/>
    </location>
</feature>
<feature type="compositionally biased region" description="Acidic residues" evidence="12">
    <location>
        <begin position="56"/>
        <end position="74"/>
    </location>
</feature>
<feature type="domain" description="C2H2-type" evidence="13">
    <location>
        <begin position="371"/>
        <end position="395"/>
    </location>
</feature>
<evidence type="ECO:0000256" key="4">
    <source>
        <dbReference type="ARBA" id="ARBA00022737"/>
    </source>
</evidence>
<keyword evidence="10" id="KW-0539">Nucleus</keyword>
<keyword evidence="5 11" id="KW-0863">Zinc-finger</keyword>
<evidence type="ECO:0000256" key="3">
    <source>
        <dbReference type="ARBA" id="ARBA00022723"/>
    </source>
</evidence>
<evidence type="ECO:0000256" key="6">
    <source>
        <dbReference type="ARBA" id="ARBA00022833"/>
    </source>
</evidence>
<keyword evidence="4" id="KW-0677">Repeat</keyword>
<dbReference type="InterPro" id="IPR036236">
    <property type="entry name" value="Znf_C2H2_sf"/>
</dbReference>
<feature type="domain" description="KRAB" evidence="14">
    <location>
        <begin position="1"/>
        <end position="43"/>
    </location>
</feature>
<dbReference type="GO" id="GO:0008270">
    <property type="term" value="F:zinc ion binding"/>
    <property type="evidence" value="ECO:0007669"/>
    <property type="project" value="UniProtKB-KW"/>
</dbReference>
<dbReference type="FunFam" id="3.30.160.60:FF:000180">
    <property type="entry name" value="Zinc finger protein 689"/>
    <property type="match status" value="1"/>
</dbReference>
<keyword evidence="9" id="KW-0804">Transcription</keyword>
<dbReference type="PROSITE" id="PS50805">
    <property type="entry name" value="KRAB"/>
    <property type="match status" value="1"/>
</dbReference>
<feature type="compositionally biased region" description="Pro residues" evidence="12">
    <location>
        <begin position="100"/>
        <end position="116"/>
    </location>
</feature>
<dbReference type="PANTHER" id="PTHR16515">
    <property type="entry name" value="PR DOMAIN ZINC FINGER PROTEIN"/>
    <property type="match status" value="1"/>
</dbReference>
<accession>A0A6J0JBI4</accession>
<dbReference type="OrthoDB" id="40579at2759"/>
<feature type="compositionally biased region" description="Basic and acidic residues" evidence="12">
    <location>
        <begin position="187"/>
        <end position="201"/>
    </location>
</feature>
<evidence type="ECO:0000256" key="10">
    <source>
        <dbReference type="ARBA" id="ARBA00023242"/>
    </source>
</evidence>
<evidence type="ECO:0000256" key="8">
    <source>
        <dbReference type="ARBA" id="ARBA00023125"/>
    </source>
</evidence>
<dbReference type="FunFam" id="3.30.160.60:FF:001228">
    <property type="entry name" value="Zinc finger protein 236"/>
    <property type="match status" value="1"/>
</dbReference>
<dbReference type="InterPro" id="IPR050331">
    <property type="entry name" value="Zinc_finger"/>
</dbReference>
<keyword evidence="3" id="KW-0479">Metal-binding</keyword>
<feature type="domain" description="C2H2-type" evidence="13">
    <location>
        <begin position="157"/>
        <end position="185"/>
    </location>
</feature>
<dbReference type="Proteomes" id="UP000504624">
    <property type="component" value="Unplaced"/>
</dbReference>
<evidence type="ECO:0000256" key="11">
    <source>
        <dbReference type="PROSITE-ProRule" id="PRU00042"/>
    </source>
</evidence>
<evidence type="ECO:0000256" key="9">
    <source>
        <dbReference type="ARBA" id="ARBA00023163"/>
    </source>
</evidence>
<dbReference type="GO" id="GO:0005634">
    <property type="term" value="C:nucleus"/>
    <property type="evidence" value="ECO:0007669"/>
    <property type="project" value="UniProtKB-SubCell"/>
</dbReference>
<dbReference type="SUPFAM" id="SSF57667">
    <property type="entry name" value="beta-beta-alpha zinc fingers"/>
    <property type="match status" value="3"/>
</dbReference>
<dbReference type="Pfam" id="PF00096">
    <property type="entry name" value="zf-C2H2"/>
    <property type="match status" value="4"/>
</dbReference>
<dbReference type="PROSITE" id="PS00028">
    <property type="entry name" value="ZINC_FINGER_C2H2_1"/>
    <property type="match status" value="4"/>
</dbReference>
<evidence type="ECO:0000256" key="5">
    <source>
        <dbReference type="ARBA" id="ARBA00022771"/>
    </source>
</evidence>
<feature type="region of interest" description="Disordered" evidence="12">
    <location>
        <begin position="32"/>
        <end position="274"/>
    </location>
</feature>